<feature type="transmembrane region" description="Helical" evidence="1">
    <location>
        <begin position="191"/>
        <end position="211"/>
    </location>
</feature>
<gene>
    <name evidence="2" type="ORF">OF897_00190</name>
</gene>
<accession>A0ABT3XJL8</accession>
<evidence type="ECO:0000256" key="1">
    <source>
        <dbReference type="SAM" id="Phobius"/>
    </source>
</evidence>
<feature type="transmembrane region" description="Helical" evidence="1">
    <location>
        <begin position="305"/>
        <end position="321"/>
    </location>
</feature>
<feature type="transmembrane region" description="Helical" evidence="1">
    <location>
        <begin position="68"/>
        <end position="99"/>
    </location>
</feature>
<evidence type="ECO:0000313" key="3">
    <source>
        <dbReference type="Proteomes" id="UP001073122"/>
    </source>
</evidence>
<feature type="transmembrane region" description="Helical" evidence="1">
    <location>
        <begin position="328"/>
        <end position="344"/>
    </location>
</feature>
<dbReference type="Proteomes" id="UP001073122">
    <property type="component" value="Unassembled WGS sequence"/>
</dbReference>
<comment type="caution">
    <text evidence="2">The sequence shown here is derived from an EMBL/GenBank/DDBJ whole genome shotgun (WGS) entry which is preliminary data.</text>
</comment>
<keyword evidence="1" id="KW-0812">Transmembrane</keyword>
<feature type="transmembrane region" description="Helical" evidence="1">
    <location>
        <begin position="246"/>
        <end position="265"/>
    </location>
</feature>
<feature type="transmembrane region" description="Helical" evidence="1">
    <location>
        <begin position="274"/>
        <end position="293"/>
    </location>
</feature>
<reference evidence="2" key="1">
    <citation type="submission" date="2022-10" db="EMBL/GenBank/DDBJ databases">
        <title>Chryseobacterium sp. nov., a novel bacterial species.</title>
        <authorList>
            <person name="Cao Y."/>
        </authorList>
    </citation>
    <scope>NUCLEOTIDE SEQUENCE</scope>
    <source>
        <strain evidence="2">CCTCC AB2015118</strain>
    </source>
</reference>
<evidence type="ECO:0008006" key="4">
    <source>
        <dbReference type="Google" id="ProtNLM"/>
    </source>
</evidence>
<dbReference type="EMBL" id="JAOVZW010000001">
    <property type="protein sequence ID" value="MCX8522340.1"/>
    <property type="molecule type" value="Genomic_DNA"/>
</dbReference>
<feature type="transmembrane region" description="Helical" evidence="1">
    <location>
        <begin position="12"/>
        <end position="30"/>
    </location>
</feature>
<sequence length="441" mass="51868">MKKSLQSIKKDFVLEIFLLLVFSVFCWFFFSLSRDSYDYVNLANGIKDGKLYFSNGEYSTMWPLGYPIFIAFSSVFGIPFKISLFIINLVLFIISYKLLAKIIEGNHSDTIAILVLMIFHGIYTTAISEPLFICLIIALLYVVKNFSYSLKDCILLTLLFWFLVETKHAGIFMIPFCFLYLNGFKIDKKTFFLLLTTALLLTVLFLRFYYIGTITGENRTPNSDSLISVVNRSFDISHYFEFKRKYHPYFFIVLFLLLGTFAFYIKNYKKHPHFLLFVFLLAIFYYCYMVLLRYRTFFSGLEPRFMAPYVLFSMIFILSVFQKAKKYFVILSVILFGITMYVNIKYKFESNFSNDIFKFASFKGKEKVKNIVVDIKSSEVVANMLYSYDKTIIKDELRTVYLKNNNKDSLYYGNGSIFIIRKNSDTVQIIDLTLNKNFKNR</sequence>
<proteinExistence type="predicted"/>
<feature type="transmembrane region" description="Helical" evidence="1">
    <location>
        <begin position="111"/>
        <end position="142"/>
    </location>
</feature>
<protein>
    <recommendedName>
        <fullName evidence="4">Glycosyltransferase RgtA/B/C/D-like domain-containing protein</fullName>
    </recommendedName>
</protein>
<name>A0ABT3XJL8_9FLAO</name>
<feature type="transmembrane region" description="Helical" evidence="1">
    <location>
        <begin position="154"/>
        <end position="179"/>
    </location>
</feature>
<dbReference type="RefSeq" id="WP_267263672.1">
    <property type="nucleotide sequence ID" value="NZ_JAOVZW010000001.1"/>
</dbReference>
<organism evidence="2 3">
    <name type="scientific">Chryseobacterium formosus</name>
    <dbReference type="NCBI Taxonomy" id="1537363"/>
    <lineage>
        <taxon>Bacteria</taxon>
        <taxon>Pseudomonadati</taxon>
        <taxon>Bacteroidota</taxon>
        <taxon>Flavobacteriia</taxon>
        <taxon>Flavobacteriales</taxon>
        <taxon>Weeksellaceae</taxon>
        <taxon>Chryseobacterium group</taxon>
        <taxon>Chryseobacterium</taxon>
    </lineage>
</organism>
<keyword evidence="1" id="KW-1133">Transmembrane helix</keyword>
<keyword evidence="1" id="KW-0472">Membrane</keyword>
<evidence type="ECO:0000313" key="2">
    <source>
        <dbReference type="EMBL" id="MCX8522340.1"/>
    </source>
</evidence>
<keyword evidence="3" id="KW-1185">Reference proteome</keyword>